<evidence type="ECO:0000256" key="5">
    <source>
        <dbReference type="ARBA" id="ARBA00022989"/>
    </source>
</evidence>
<dbReference type="Pfam" id="PF02687">
    <property type="entry name" value="FtsX"/>
    <property type="match status" value="1"/>
</dbReference>
<sequence>MKRQLALLDHALGALRRRAGRNAAIVVGLAAVVALFGSTAFLAEAMRAEYRALAEGLPDLTVQRLIAGRPALIAESEAQTIEALDLPGVRSVRPRVWGYLFVAPIEGNVVVIGMGARDDADIVDGRWPERDDEIVVGSGIARLLGARAGDQIALTATEGATPVVLTISGVLDARTAALGSDLVIATDTRARSLLGVPDAMATDLAIDLARDEEAAVVTAEIAQAISGARVIDRQLLERTYELTFDARAGLVGAMLVPALLALLLLAWDRLTGLGEAERREIGVLKATGWSTHDVLTARMWESGLVALVGSVAGVVLGYVHAFWLGAPGIADALFGWSVLHADLALAPAVDLAQVLAIVSAVVVPFVAVSVVPAWRAAMLDPDRLLRGGA</sequence>
<dbReference type="PANTHER" id="PTHR30489:SF0">
    <property type="entry name" value="LIPOPROTEIN-RELEASING SYSTEM TRANSMEMBRANE PROTEIN LOLE"/>
    <property type="match status" value="1"/>
</dbReference>
<dbReference type="RefSeq" id="WP_053231958.1">
    <property type="nucleotide sequence ID" value="NZ_CP011125.1"/>
</dbReference>
<name>A0A0F6SE62_9BACT</name>
<keyword evidence="4 7" id="KW-0812">Transmembrane</keyword>
<dbReference type="PANTHER" id="PTHR30489">
    <property type="entry name" value="LIPOPROTEIN-RELEASING SYSTEM TRANSMEMBRANE PROTEIN LOLE"/>
    <property type="match status" value="1"/>
</dbReference>
<dbReference type="GO" id="GO:0098797">
    <property type="term" value="C:plasma membrane protein complex"/>
    <property type="evidence" value="ECO:0007669"/>
    <property type="project" value="TreeGrafter"/>
</dbReference>
<dbReference type="Proteomes" id="UP000034883">
    <property type="component" value="Chromosome"/>
</dbReference>
<keyword evidence="5 7" id="KW-1133">Transmembrane helix</keyword>
<dbReference type="InterPro" id="IPR051447">
    <property type="entry name" value="Lipoprotein-release_system"/>
</dbReference>
<evidence type="ECO:0000256" key="1">
    <source>
        <dbReference type="ARBA" id="ARBA00004651"/>
    </source>
</evidence>
<comment type="subcellular location">
    <subcellularLocation>
        <location evidence="1">Cell membrane</location>
        <topology evidence="1">Multi-pass membrane protein</topology>
    </subcellularLocation>
</comment>
<dbReference type="STRING" id="927083.DB32_001788"/>
<dbReference type="KEGG" id="samy:DB32_001788"/>
<proteinExistence type="inferred from homology"/>
<evidence type="ECO:0000256" key="3">
    <source>
        <dbReference type="ARBA" id="ARBA00022475"/>
    </source>
</evidence>
<evidence type="ECO:0000259" key="8">
    <source>
        <dbReference type="Pfam" id="PF02687"/>
    </source>
</evidence>
<dbReference type="OrthoDB" id="8522929at2"/>
<keyword evidence="6 7" id="KW-0472">Membrane</keyword>
<evidence type="ECO:0000256" key="4">
    <source>
        <dbReference type="ARBA" id="ARBA00022692"/>
    </source>
</evidence>
<keyword evidence="10" id="KW-1185">Reference proteome</keyword>
<accession>A0A0F6SE62</accession>
<evidence type="ECO:0000256" key="7">
    <source>
        <dbReference type="SAM" id="Phobius"/>
    </source>
</evidence>
<evidence type="ECO:0000313" key="9">
    <source>
        <dbReference type="EMBL" id="AKF04639.1"/>
    </source>
</evidence>
<feature type="transmembrane region" description="Helical" evidence="7">
    <location>
        <begin position="23"/>
        <end position="43"/>
    </location>
</feature>
<keyword evidence="3" id="KW-1003">Cell membrane</keyword>
<evidence type="ECO:0000313" key="10">
    <source>
        <dbReference type="Proteomes" id="UP000034883"/>
    </source>
</evidence>
<feature type="transmembrane region" description="Helical" evidence="7">
    <location>
        <begin position="248"/>
        <end position="267"/>
    </location>
</feature>
<dbReference type="EMBL" id="CP011125">
    <property type="protein sequence ID" value="AKF04639.1"/>
    <property type="molecule type" value="Genomic_DNA"/>
</dbReference>
<evidence type="ECO:0000256" key="2">
    <source>
        <dbReference type="ARBA" id="ARBA00005236"/>
    </source>
</evidence>
<dbReference type="InterPro" id="IPR003838">
    <property type="entry name" value="ABC3_permease_C"/>
</dbReference>
<feature type="domain" description="ABC3 transporter permease C-terminal" evidence="8">
    <location>
        <begin position="260"/>
        <end position="377"/>
    </location>
</feature>
<comment type="similarity">
    <text evidence="2">Belongs to the ABC-4 integral membrane protein family. LolC/E subfamily.</text>
</comment>
<organism evidence="9 10">
    <name type="scientific">Sandaracinus amylolyticus</name>
    <dbReference type="NCBI Taxonomy" id="927083"/>
    <lineage>
        <taxon>Bacteria</taxon>
        <taxon>Pseudomonadati</taxon>
        <taxon>Myxococcota</taxon>
        <taxon>Polyangia</taxon>
        <taxon>Polyangiales</taxon>
        <taxon>Sandaracinaceae</taxon>
        <taxon>Sandaracinus</taxon>
    </lineage>
</organism>
<feature type="transmembrane region" description="Helical" evidence="7">
    <location>
        <begin position="355"/>
        <end position="377"/>
    </location>
</feature>
<reference evidence="9 10" key="1">
    <citation type="submission" date="2015-03" db="EMBL/GenBank/DDBJ databases">
        <title>Genome assembly of Sandaracinus amylolyticus DSM 53668.</title>
        <authorList>
            <person name="Sharma G."/>
            <person name="Subramanian S."/>
        </authorList>
    </citation>
    <scope>NUCLEOTIDE SEQUENCE [LARGE SCALE GENOMIC DNA]</scope>
    <source>
        <strain evidence="9 10">DSM 53668</strain>
    </source>
</reference>
<dbReference type="GO" id="GO:0044874">
    <property type="term" value="P:lipoprotein localization to outer membrane"/>
    <property type="evidence" value="ECO:0007669"/>
    <property type="project" value="TreeGrafter"/>
</dbReference>
<dbReference type="AlphaFoldDB" id="A0A0F6SE62"/>
<evidence type="ECO:0000256" key="6">
    <source>
        <dbReference type="ARBA" id="ARBA00023136"/>
    </source>
</evidence>
<gene>
    <name evidence="9" type="ORF">DB32_001788</name>
</gene>
<feature type="transmembrane region" description="Helical" evidence="7">
    <location>
        <begin position="304"/>
        <end position="325"/>
    </location>
</feature>
<protein>
    <submittedName>
        <fullName evidence="9">ABC transporter, permease protein</fullName>
    </submittedName>
</protein>